<protein>
    <submittedName>
        <fullName evidence="8">HTH tetR-type domain-containing protein</fullName>
    </submittedName>
</protein>
<feature type="compositionally biased region" description="Basic and acidic residues" evidence="5">
    <location>
        <begin position="263"/>
        <end position="272"/>
    </location>
</feature>
<dbReference type="PROSITE" id="PS50977">
    <property type="entry name" value="HTH_TETR_2"/>
    <property type="match status" value="1"/>
</dbReference>
<evidence type="ECO:0000256" key="1">
    <source>
        <dbReference type="ARBA" id="ARBA00004123"/>
    </source>
</evidence>
<feature type="region of interest" description="Disordered" evidence="5">
    <location>
        <begin position="240"/>
        <end position="272"/>
    </location>
</feature>
<evidence type="ECO:0000313" key="8">
    <source>
        <dbReference type="WBParaSite" id="ACRNAN_scaffold21333.g20638.t1"/>
    </source>
</evidence>
<keyword evidence="7" id="KW-1185">Reference proteome</keyword>
<dbReference type="PANTHER" id="PTHR30055">
    <property type="entry name" value="HTH-TYPE TRANSCRIPTIONAL REGULATOR RUTR"/>
    <property type="match status" value="1"/>
</dbReference>
<dbReference type="PANTHER" id="PTHR30055:SF238">
    <property type="entry name" value="MYCOFACTOCIN BIOSYNTHESIS TRANSCRIPTIONAL REGULATOR MFTR-RELATED"/>
    <property type="match status" value="1"/>
</dbReference>
<feature type="compositionally biased region" description="Polar residues" evidence="5">
    <location>
        <begin position="240"/>
        <end position="250"/>
    </location>
</feature>
<dbReference type="GO" id="GO:0005634">
    <property type="term" value="C:nucleus"/>
    <property type="evidence" value="ECO:0007669"/>
    <property type="project" value="UniProtKB-SubCell"/>
</dbReference>
<keyword evidence="2" id="KW-0805">Transcription regulation</keyword>
<evidence type="ECO:0000256" key="5">
    <source>
        <dbReference type="SAM" id="MobiDB-lite"/>
    </source>
</evidence>
<keyword evidence="3" id="KW-0238">DNA-binding</keyword>
<evidence type="ECO:0000259" key="6">
    <source>
        <dbReference type="PROSITE" id="PS50977"/>
    </source>
</evidence>
<evidence type="ECO:0000313" key="7">
    <source>
        <dbReference type="Proteomes" id="UP000887540"/>
    </source>
</evidence>
<feature type="region of interest" description="Disordered" evidence="5">
    <location>
        <begin position="168"/>
        <end position="210"/>
    </location>
</feature>
<dbReference type="PROSITE" id="PS01081">
    <property type="entry name" value="HTH_TETR_1"/>
    <property type="match status" value="1"/>
</dbReference>
<dbReference type="GO" id="GO:0000976">
    <property type="term" value="F:transcription cis-regulatory region binding"/>
    <property type="evidence" value="ECO:0007669"/>
    <property type="project" value="TreeGrafter"/>
</dbReference>
<comment type="subcellular location">
    <subcellularLocation>
        <location evidence="1">Nucleus</location>
    </subcellularLocation>
</comment>
<dbReference type="AlphaFoldDB" id="A0A914DBP4"/>
<keyword evidence="4" id="KW-0804">Transcription</keyword>
<feature type="compositionally biased region" description="Basic residues" evidence="5">
    <location>
        <begin position="130"/>
        <end position="147"/>
    </location>
</feature>
<dbReference type="Pfam" id="PF00440">
    <property type="entry name" value="TetR_N"/>
    <property type="match status" value="1"/>
</dbReference>
<dbReference type="InterPro" id="IPR009057">
    <property type="entry name" value="Homeodomain-like_sf"/>
</dbReference>
<evidence type="ECO:0000256" key="4">
    <source>
        <dbReference type="ARBA" id="ARBA00023163"/>
    </source>
</evidence>
<dbReference type="Proteomes" id="UP000887540">
    <property type="component" value="Unplaced"/>
</dbReference>
<feature type="compositionally biased region" description="Basic and acidic residues" evidence="5">
    <location>
        <begin position="93"/>
        <end position="111"/>
    </location>
</feature>
<accession>A0A914DBP4</accession>
<name>A0A914DBP4_9BILA</name>
<dbReference type="Gene3D" id="1.10.357.10">
    <property type="entry name" value="Tetracycline Repressor, domain 2"/>
    <property type="match status" value="1"/>
</dbReference>
<dbReference type="GO" id="GO:0003700">
    <property type="term" value="F:DNA-binding transcription factor activity"/>
    <property type="evidence" value="ECO:0007669"/>
    <property type="project" value="TreeGrafter"/>
</dbReference>
<organism evidence="7 8">
    <name type="scientific">Acrobeloides nanus</name>
    <dbReference type="NCBI Taxonomy" id="290746"/>
    <lineage>
        <taxon>Eukaryota</taxon>
        <taxon>Metazoa</taxon>
        <taxon>Ecdysozoa</taxon>
        <taxon>Nematoda</taxon>
        <taxon>Chromadorea</taxon>
        <taxon>Rhabditida</taxon>
        <taxon>Tylenchina</taxon>
        <taxon>Cephalobomorpha</taxon>
        <taxon>Cephaloboidea</taxon>
        <taxon>Cephalobidae</taxon>
        <taxon>Acrobeloides</taxon>
    </lineage>
</organism>
<dbReference type="InterPro" id="IPR050109">
    <property type="entry name" value="HTH-type_TetR-like_transc_reg"/>
</dbReference>
<dbReference type="SUPFAM" id="SSF46689">
    <property type="entry name" value="Homeodomain-like"/>
    <property type="match status" value="1"/>
</dbReference>
<evidence type="ECO:0000256" key="3">
    <source>
        <dbReference type="ARBA" id="ARBA00023125"/>
    </source>
</evidence>
<reference evidence="8" key="1">
    <citation type="submission" date="2022-11" db="UniProtKB">
        <authorList>
            <consortium name="WormBaseParasite"/>
        </authorList>
    </citation>
    <scope>IDENTIFICATION</scope>
</reference>
<dbReference type="WBParaSite" id="ACRNAN_scaffold21333.g20638.t1">
    <property type="protein sequence ID" value="ACRNAN_scaffold21333.g20638.t1"/>
    <property type="gene ID" value="ACRNAN_scaffold21333.g20638"/>
</dbReference>
<dbReference type="InterPro" id="IPR023772">
    <property type="entry name" value="DNA-bd_HTH_TetR-type_CS"/>
</dbReference>
<dbReference type="InterPro" id="IPR001647">
    <property type="entry name" value="HTH_TetR"/>
</dbReference>
<proteinExistence type="predicted"/>
<sequence>ASCICPPNVVTSPKVCATAEAGVVAGTAASAAAVVMYAPLSLKGNEGGRICPHLGSVVTGDAYSENDAARVSGREERPGNECVRQGQHSRERRRIDRIHAGGDGERSRGDGTADPPKGCRRGNAGDVVHGRRRRRGARQGIRGHRRGREVTGQGVDELLRYLGLRSRDQARQEDQADEDSCRHDRGEDAGRRAAPCQRAHAEKPGDPCASHARLLRSSPTTAPSLRVRTRVAHLWSSGSWETNTTLTPRSSFKEASVDMTSSPDRESSQRRDQCVLLEDVPKAAQSDRGTSALIQSCHVAPFDLDPSGRWAIDEAELTKESALSGSAAPGDAQHLAGIDVEVDRSCHTRCMTEKAGKRERNKATTRSALQRAADALFAEKGFASTTVREIADTAGVTERTFFRYFGAKEELLVSPLRRGLAAFAAAVIARPAEERAVDAFAAALRHTISAAAAEGRPSLADLFARRAPAAYLRRARGGADLIELEDALAPALRDRLRRDGLPDDDSLPFRARTLARACVAATRSALLEDLAHRTEGSGRELTLDALLARAFDDLRSGWSG</sequence>
<feature type="region of interest" description="Disordered" evidence="5">
    <location>
        <begin position="71"/>
        <end position="152"/>
    </location>
</feature>
<evidence type="ECO:0000256" key="2">
    <source>
        <dbReference type="ARBA" id="ARBA00023015"/>
    </source>
</evidence>
<dbReference type="PRINTS" id="PR00455">
    <property type="entry name" value="HTHTETR"/>
</dbReference>
<feature type="compositionally biased region" description="Basic and acidic residues" evidence="5">
    <location>
        <begin position="168"/>
        <end position="191"/>
    </location>
</feature>
<feature type="domain" description="HTH tetR-type" evidence="6">
    <location>
        <begin position="363"/>
        <end position="423"/>
    </location>
</feature>